<dbReference type="Gene3D" id="3.30.40.10">
    <property type="entry name" value="Zinc/RING finger domain, C3HC4 (zinc finger)"/>
    <property type="match status" value="1"/>
</dbReference>
<organism evidence="6 7">
    <name type="scientific">Homarus americanus</name>
    <name type="common">American lobster</name>
    <dbReference type="NCBI Taxonomy" id="6706"/>
    <lineage>
        <taxon>Eukaryota</taxon>
        <taxon>Metazoa</taxon>
        <taxon>Ecdysozoa</taxon>
        <taxon>Arthropoda</taxon>
        <taxon>Crustacea</taxon>
        <taxon>Multicrustacea</taxon>
        <taxon>Malacostraca</taxon>
        <taxon>Eumalacostraca</taxon>
        <taxon>Eucarida</taxon>
        <taxon>Decapoda</taxon>
        <taxon>Pleocyemata</taxon>
        <taxon>Astacidea</taxon>
        <taxon>Nephropoidea</taxon>
        <taxon>Nephropidae</taxon>
        <taxon>Homarus</taxon>
    </lineage>
</organism>
<feature type="domain" description="RING-type" evidence="5">
    <location>
        <begin position="77"/>
        <end position="122"/>
    </location>
</feature>
<protein>
    <submittedName>
        <fullName evidence="6">Putative zinc-RING finger domain-containing protein</fullName>
    </submittedName>
</protein>
<keyword evidence="7" id="KW-1185">Reference proteome</keyword>
<evidence type="ECO:0000256" key="1">
    <source>
        <dbReference type="ARBA" id="ARBA00022771"/>
    </source>
</evidence>
<dbReference type="AlphaFoldDB" id="A0A8J5TJJ7"/>
<evidence type="ECO:0000313" key="6">
    <source>
        <dbReference type="EMBL" id="KAG7173162.1"/>
    </source>
</evidence>
<feature type="region of interest" description="Disordered" evidence="4">
    <location>
        <begin position="1"/>
        <end position="21"/>
    </location>
</feature>
<dbReference type="InterPro" id="IPR013083">
    <property type="entry name" value="Znf_RING/FYVE/PHD"/>
</dbReference>
<reference evidence="6" key="1">
    <citation type="journal article" date="2021" name="Sci. Adv.">
        <title>The American lobster genome reveals insights on longevity, neural, and immune adaptations.</title>
        <authorList>
            <person name="Polinski J.M."/>
            <person name="Zimin A.V."/>
            <person name="Clark K.F."/>
            <person name="Kohn A.B."/>
            <person name="Sadowski N."/>
            <person name="Timp W."/>
            <person name="Ptitsyn A."/>
            <person name="Khanna P."/>
            <person name="Romanova D.Y."/>
            <person name="Williams P."/>
            <person name="Greenwood S.J."/>
            <person name="Moroz L.L."/>
            <person name="Walt D.R."/>
            <person name="Bodnar A.G."/>
        </authorList>
    </citation>
    <scope>NUCLEOTIDE SEQUENCE</scope>
    <source>
        <strain evidence="6">GMGI-L3</strain>
    </source>
</reference>
<dbReference type="PROSITE" id="PS50089">
    <property type="entry name" value="ZF_RING_2"/>
    <property type="match status" value="1"/>
</dbReference>
<evidence type="ECO:0000256" key="4">
    <source>
        <dbReference type="SAM" id="MobiDB-lite"/>
    </source>
</evidence>
<keyword evidence="1 3" id="KW-0479">Metal-binding</keyword>
<keyword evidence="2" id="KW-0862">Zinc</keyword>
<gene>
    <name evidence="6" type="ORF">Hamer_G008696</name>
</gene>
<comment type="caution">
    <text evidence="6">The sequence shown here is derived from an EMBL/GenBank/DDBJ whole genome shotgun (WGS) entry which is preliminary data.</text>
</comment>
<proteinExistence type="predicted"/>
<dbReference type="Pfam" id="PF14634">
    <property type="entry name" value="zf-RING_5"/>
    <property type="match status" value="1"/>
</dbReference>
<evidence type="ECO:0000256" key="2">
    <source>
        <dbReference type="ARBA" id="ARBA00022833"/>
    </source>
</evidence>
<name>A0A8J5TJJ7_HOMAM</name>
<evidence type="ECO:0000259" key="5">
    <source>
        <dbReference type="PROSITE" id="PS50089"/>
    </source>
</evidence>
<dbReference type="GO" id="GO:0008270">
    <property type="term" value="F:zinc ion binding"/>
    <property type="evidence" value="ECO:0007669"/>
    <property type="project" value="UniProtKB-KW"/>
</dbReference>
<dbReference type="SUPFAM" id="SSF57850">
    <property type="entry name" value="RING/U-box"/>
    <property type="match status" value="1"/>
</dbReference>
<dbReference type="EMBL" id="JAHLQT010010178">
    <property type="protein sequence ID" value="KAG7173162.1"/>
    <property type="molecule type" value="Genomic_DNA"/>
</dbReference>
<dbReference type="Proteomes" id="UP000747542">
    <property type="component" value="Unassembled WGS sequence"/>
</dbReference>
<evidence type="ECO:0000256" key="3">
    <source>
        <dbReference type="PROSITE-ProRule" id="PRU00175"/>
    </source>
</evidence>
<keyword evidence="1 3" id="KW-0863">Zinc-finger</keyword>
<evidence type="ECO:0000313" key="7">
    <source>
        <dbReference type="Proteomes" id="UP000747542"/>
    </source>
</evidence>
<sequence>MSLEKREEVEERRKKWKKKEDTSNFTKKIEGKSERCIVEEASDRKLGWVRSSGEAEEAGWLSRGLGEIKAMPKKGECGVCFTKYKEGDVELCPLACGHILCSSCTTTLIQKSSNAIVCPFCQGTKTIALICDDANTAAQSRKPDKKKVLNRPVFLKSHPNVCLIQSSSEPTLTVLSVTPGGFAVKSHTELPMKSTKKKK</sequence>
<accession>A0A8J5TJJ7</accession>
<dbReference type="InterPro" id="IPR001841">
    <property type="entry name" value="Znf_RING"/>
</dbReference>